<evidence type="ECO:0000256" key="2">
    <source>
        <dbReference type="ARBA" id="ARBA00006434"/>
    </source>
</evidence>
<comment type="caution">
    <text evidence="11">The sequence shown here is derived from an EMBL/GenBank/DDBJ whole genome shotgun (WGS) entry which is preliminary data.</text>
</comment>
<protein>
    <submittedName>
        <fullName evidence="11">Cation/acetate symporter</fullName>
    </submittedName>
</protein>
<feature type="transmembrane region" description="Helical" evidence="10">
    <location>
        <begin position="85"/>
        <end position="106"/>
    </location>
</feature>
<evidence type="ECO:0000256" key="7">
    <source>
        <dbReference type="ARBA" id="ARBA00022989"/>
    </source>
</evidence>
<feature type="transmembrane region" description="Helical" evidence="10">
    <location>
        <begin position="415"/>
        <end position="436"/>
    </location>
</feature>
<dbReference type="AlphaFoldDB" id="A0A2S6GMA6"/>
<dbReference type="Gene3D" id="1.20.1730.10">
    <property type="entry name" value="Sodium/glucose cotransporter"/>
    <property type="match status" value="1"/>
</dbReference>
<keyword evidence="4" id="KW-1003">Cell membrane</keyword>
<organism evidence="11 12">
    <name type="scientific">Actinokineospora auranticolor</name>
    <dbReference type="NCBI Taxonomy" id="155976"/>
    <lineage>
        <taxon>Bacteria</taxon>
        <taxon>Bacillati</taxon>
        <taxon>Actinomycetota</taxon>
        <taxon>Actinomycetes</taxon>
        <taxon>Pseudonocardiales</taxon>
        <taxon>Pseudonocardiaceae</taxon>
        <taxon>Actinokineospora</taxon>
    </lineage>
</organism>
<comment type="subcellular location">
    <subcellularLocation>
        <location evidence="1">Cell membrane</location>
        <topology evidence="1">Multi-pass membrane protein</topology>
    </subcellularLocation>
</comment>
<feature type="transmembrane region" description="Helical" evidence="10">
    <location>
        <begin position="448"/>
        <end position="469"/>
    </location>
</feature>
<reference evidence="11 12" key="1">
    <citation type="submission" date="2018-02" db="EMBL/GenBank/DDBJ databases">
        <title>Genomic Encyclopedia of Archaeal and Bacterial Type Strains, Phase II (KMG-II): from individual species to whole genera.</title>
        <authorList>
            <person name="Goeker M."/>
        </authorList>
    </citation>
    <scope>NUCLEOTIDE SEQUENCE [LARGE SCALE GENOMIC DNA]</scope>
    <source>
        <strain evidence="11 12">YU 961-1</strain>
    </source>
</reference>
<evidence type="ECO:0000256" key="10">
    <source>
        <dbReference type="SAM" id="Phobius"/>
    </source>
</evidence>
<dbReference type="InterPro" id="IPR050277">
    <property type="entry name" value="Sodium:Solute_Symporter"/>
</dbReference>
<keyword evidence="5 10" id="KW-0812">Transmembrane</keyword>
<sequence length="541" mass="55921">MSPIAAGVTGNNPALNIGIFAAFVLITLVVVFRASRNTKTAADYYAAGRSFTGPQNGVAISGDYLSAASFLGIAGAIALNGYDGFLYSIGFLVAWLVALLLVAELLRNTGKYTMGDVLAFRMRQRPVRAAAATSTLVVSFFYLLAQMAGAGGLVALLLGVTNKAGQAVVIAVVGVIMIVYVLVGGMKGTTWVQIIKAALLITGALAMTIWVLARFGFNLSELLGGAVDANTKAGAKVLEPGLQYGATGTSKLDFLSLGLALVLGTAGLPHILMRFYTVPTAKEARRSVVWAIWLIGIFYLFTLVLGYGAGAIVGPDAIRAAPGKGNSAAPLLAQALGGPVLLGLIAAVAFATILAVVAGLTITASASFAHDIYANVIKKGELSDKNAEVRVARITAVVIGIVAIVGGIVANGQNVAFLVALAFAVAASANLPTILYSLFWKRFNTQGALWSTYGGLAISIVLIVFSPAVSGKPSTASTPSMISGVDFHWFPLENPGIVSIPLAFLLGWLGTVLSKERSGPKYAEMEVRALTGAGAEKAVEH</sequence>
<gene>
    <name evidence="11" type="ORF">CLV40_1107</name>
</gene>
<feature type="transmembrane region" description="Helical" evidence="10">
    <location>
        <begin position="127"/>
        <end position="158"/>
    </location>
</feature>
<feature type="transmembrane region" description="Helical" evidence="10">
    <location>
        <begin position="254"/>
        <end position="276"/>
    </location>
</feature>
<dbReference type="GO" id="GO:0005886">
    <property type="term" value="C:plasma membrane"/>
    <property type="evidence" value="ECO:0007669"/>
    <property type="project" value="UniProtKB-SubCell"/>
</dbReference>
<keyword evidence="7 10" id="KW-1133">Transmembrane helix</keyword>
<feature type="transmembrane region" description="Helical" evidence="10">
    <location>
        <begin position="340"/>
        <end position="369"/>
    </location>
</feature>
<name>A0A2S6GMA6_9PSEU</name>
<feature type="transmembrane region" description="Helical" evidence="10">
    <location>
        <begin position="164"/>
        <end position="183"/>
    </location>
</feature>
<dbReference type="Proteomes" id="UP000239203">
    <property type="component" value="Unassembled WGS sequence"/>
</dbReference>
<evidence type="ECO:0000256" key="6">
    <source>
        <dbReference type="ARBA" id="ARBA00022847"/>
    </source>
</evidence>
<keyword evidence="12" id="KW-1185">Reference proteome</keyword>
<dbReference type="InterPro" id="IPR038377">
    <property type="entry name" value="Na/Glc_symporter_sf"/>
</dbReference>
<feature type="transmembrane region" description="Helical" evidence="10">
    <location>
        <begin position="288"/>
        <end position="309"/>
    </location>
</feature>
<feature type="transmembrane region" description="Helical" evidence="10">
    <location>
        <begin position="390"/>
        <end position="409"/>
    </location>
</feature>
<evidence type="ECO:0000256" key="8">
    <source>
        <dbReference type="ARBA" id="ARBA00023136"/>
    </source>
</evidence>
<keyword evidence="3" id="KW-0813">Transport</keyword>
<dbReference type="Pfam" id="PF00474">
    <property type="entry name" value="SSF"/>
    <property type="match status" value="1"/>
</dbReference>
<evidence type="ECO:0000256" key="5">
    <source>
        <dbReference type="ARBA" id="ARBA00022692"/>
    </source>
</evidence>
<dbReference type="PANTHER" id="PTHR48086">
    <property type="entry name" value="SODIUM/PROLINE SYMPORTER-RELATED"/>
    <property type="match status" value="1"/>
</dbReference>
<dbReference type="GO" id="GO:0006847">
    <property type="term" value="P:plasma membrane acetate transport"/>
    <property type="evidence" value="ECO:0007669"/>
    <property type="project" value="TreeGrafter"/>
</dbReference>
<comment type="similarity">
    <text evidence="2 9">Belongs to the sodium:solute symporter (SSF) (TC 2.A.21) family.</text>
</comment>
<dbReference type="InterPro" id="IPR001734">
    <property type="entry name" value="Na/solute_symporter"/>
</dbReference>
<evidence type="ECO:0000313" key="12">
    <source>
        <dbReference type="Proteomes" id="UP000239203"/>
    </source>
</evidence>
<evidence type="ECO:0000256" key="3">
    <source>
        <dbReference type="ARBA" id="ARBA00022448"/>
    </source>
</evidence>
<dbReference type="NCBIfam" id="TIGR00813">
    <property type="entry name" value="sss"/>
    <property type="match status" value="1"/>
</dbReference>
<dbReference type="EMBL" id="PTIX01000010">
    <property type="protein sequence ID" value="PPK66303.1"/>
    <property type="molecule type" value="Genomic_DNA"/>
</dbReference>
<feature type="transmembrane region" description="Helical" evidence="10">
    <location>
        <begin position="496"/>
        <end position="513"/>
    </location>
</feature>
<keyword evidence="8 10" id="KW-0472">Membrane</keyword>
<dbReference type="PROSITE" id="PS50283">
    <property type="entry name" value="NA_SOLUT_SYMP_3"/>
    <property type="match status" value="1"/>
</dbReference>
<dbReference type="GO" id="GO:0015293">
    <property type="term" value="F:symporter activity"/>
    <property type="evidence" value="ECO:0007669"/>
    <property type="project" value="UniProtKB-KW"/>
</dbReference>
<feature type="transmembrane region" description="Helical" evidence="10">
    <location>
        <begin position="56"/>
        <end position="79"/>
    </location>
</feature>
<feature type="transmembrane region" description="Helical" evidence="10">
    <location>
        <begin position="195"/>
        <end position="213"/>
    </location>
</feature>
<evidence type="ECO:0000313" key="11">
    <source>
        <dbReference type="EMBL" id="PPK66303.1"/>
    </source>
</evidence>
<evidence type="ECO:0000256" key="4">
    <source>
        <dbReference type="ARBA" id="ARBA00022475"/>
    </source>
</evidence>
<dbReference type="PANTHER" id="PTHR48086:SF6">
    <property type="entry name" value="CATION_ACETATE SYMPORTER ACTP"/>
    <property type="match status" value="1"/>
</dbReference>
<dbReference type="RefSeq" id="WP_104480302.1">
    <property type="nucleotide sequence ID" value="NZ_CP154825.1"/>
</dbReference>
<evidence type="ECO:0000256" key="9">
    <source>
        <dbReference type="RuleBase" id="RU362091"/>
    </source>
</evidence>
<dbReference type="OrthoDB" id="9764416at2"/>
<evidence type="ECO:0000256" key="1">
    <source>
        <dbReference type="ARBA" id="ARBA00004651"/>
    </source>
</evidence>
<keyword evidence="6" id="KW-0769">Symport</keyword>
<dbReference type="CDD" id="cd11480">
    <property type="entry name" value="SLC5sbd_u4"/>
    <property type="match status" value="1"/>
</dbReference>
<dbReference type="GO" id="GO:0015123">
    <property type="term" value="F:acetate transmembrane transporter activity"/>
    <property type="evidence" value="ECO:0007669"/>
    <property type="project" value="TreeGrafter"/>
</dbReference>
<feature type="transmembrane region" description="Helical" evidence="10">
    <location>
        <begin position="15"/>
        <end position="35"/>
    </location>
</feature>
<proteinExistence type="inferred from homology"/>
<accession>A0A2S6GMA6</accession>